<dbReference type="GO" id="GO:0003700">
    <property type="term" value="F:DNA-binding transcription factor activity"/>
    <property type="evidence" value="ECO:0007669"/>
    <property type="project" value="TreeGrafter"/>
</dbReference>
<dbReference type="Proteomes" id="UP000568106">
    <property type="component" value="Unassembled WGS sequence"/>
</dbReference>
<protein>
    <submittedName>
        <fullName evidence="6">AcrR family transcriptional regulator</fullName>
    </submittedName>
</protein>
<feature type="domain" description="HTH tetR-type" evidence="5">
    <location>
        <begin position="18"/>
        <end position="78"/>
    </location>
</feature>
<feature type="DNA-binding region" description="H-T-H motif" evidence="4">
    <location>
        <begin position="41"/>
        <end position="60"/>
    </location>
</feature>
<dbReference type="PROSITE" id="PS01081">
    <property type="entry name" value="HTH_TETR_1"/>
    <property type="match status" value="1"/>
</dbReference>
<dbReference type="PANTHER" id="PTHR30055">
    <property type="entry name" value="HTH-TYPE TRANSCRIPTIONAL REGULATOR RUTR"/>
    <property type="match status" value="1"/>
</dbReference>
<evidence type="ECO:0000313" key="7">
    <source>
        <dbReference type="Proteomes" id="UP000568106"/>
    </source>
</evidence>
<sequence>MSKRIEKDRRSVKRLRPEEIEAVIIDTVFEDLLEHGFRAVTVESISAKTGIAKTSIYRRWPNKAAMVMEAFLFKIGPGIEFPRKSSYVESIRLQMLALAKAFRGPFGSMIKALLGEAQFDAELAEAFRTRWITPRREAAKEVIQSAIRNKELRSDVNLDETLDALYGWLYYRLMIGSGPLSDACVREIFSAVLDGLRVRKD</sequence>
<reference evidence="6" key="1">
    <citation type="submission" date="2020-08" db="EMBL/GenBank/DDBJ databases">
        <title>Genomic Encyclopedia of Type Strains, Phase IV (KMG-V): Genome sequencing to study the core and pangenomes of soil and plant-associated prokaryotes.</title>
        <authorList>
            <person name="Whitman W."/>
        </authorList>
    </citation>
    <scope>NUCLEOTIDE SEQUENCE [LARGE SCALE GENOMIC DNA]</scope>
    <source>
        <strain evidence="6">M8UP27</strain>
    </source>
</reference>
<evidence type="ECO:0000256" key="3">
    <source>
        <dbReference type="ARBA" id="ARBA00023163"/>
    </source>
</evidence>
<proteinExistence type="predicted"/>
<name>A0A7W8IGD8_9BACT</name>
<dbReference type="InterPro" id="IPR011075">
    <property type="entry name" value="TetR_C"/>
</dbReference>
<dbReference type="GO" id="GO:0000976">
    <property type="term" value="F:transcription cis-regulatory region binding"/>
    <property type="evidence" value="ECO:0007669"/>
    <property type="project" value="TreeGrafter"/>
</dbReference>
<dbReference type="InterPro" id="IPR009057">
    <property type="entry name" value="Homeodomain-like_sf"/>
</dbReference>
<dbReference type="InterPro" id="IPR036271">
    <property type="entry name" value="Tet_transcr_reg_TetR-rel_C_sf"/>
</dbReference>
<dbReference type="InterPro" id="IPR001647">
    <property type="entry name" value="HTH_TetR"/>
</dbReference>
<dbReference type="SUPFAM" id="SSF46689">
    <property type="entry name" value="Homeodomain-like"/>
    <property type="match status" value="1"/>
</dbReference>
<dbReference type="AlphaFoldDB" id="A0A7W8IGD8"/>
<keyword evidence="3" id="KW-0804">Transcription</keyword>
<dbReference type="InterPro" id="IPR023772">
    <property type="entry name" value="DNA-bd_HTH_TetR-type_CS"/>
</dbReference>
<keyword evidence="1" id="KW-0805">Transcription regulation</keyword>
<keyword evidence="7" id="KW-1185">Reference proteome</keyword>
<dbReference type="EMBL" id="JACHDY010000002">
    <property type="protein sequence ID" value="MBB5316640.1"/>
    <property type="molecule type" value="Genomic_DNA"/>
</dbReference>
<dbReference type="Gene3D" id="1.10.357.10">
    <property type="entry name" value="Tetracycline Repressor, domain 2"/>
    <property type="match status" value="1"/>
</dbReference>
<dbReference type="Gene3D" id="1.10.10.60">
    <property type="entry name" value="Homeodomain-like"/>
    <property type="match status" value="1"/>
</dbReference>
<comment type="caution">
    <text evidence="6">The sequence shown here is derived from an EMBL/GenBank/DDBJ whole genome shotgun (WGS) entry which is preliminary data.</text>
</comment>
<evidence type="ECO:0000256" key="1">
    <source>
        <dbReference type="ARBA" id="ARBA00023015"/>
    </source>
</evidence>
<evidence type="ECO:0000256" key="2">
    <source>
        <dbReference type="ARBA" id="ARBA00023125"/>
    </source>
</evidence>
<evidence type="ECO:0000259" key="5">
    <source>
        <dbReference type="PROSITE" id="PS50977"/>
    </source>
</evidence>
<evidence type="ECO:0000313" key="6">
    <source>
        <dbReference type="EMBL" id="MBB5316640.1"/>
    </source>
</evidence>
<dbReference type="Pfam" id="PF16859">
    <property type="entry name" value="TetR_C_11"/>
    <property type="match status" value="1"/>
</dbReference>
<dbReference type="Pfam" id="PF00440">
    <property type="entry name" value="TetR_N"/>
    <property type="match status" value="1"/>
</dbReference>
<dbReference type="SUPFAM" id="SSF48498">
    <property type="entry name" value="Tetracyclin repressor-like, C-terminal domain"/>
    <property type="match status" value="1"/>
</dbReference>
<dbReference type="PROSITE" id="PS50977">
    <property type="entry name" value="HTH_TETR_2"/>
    <property type="match status" value="1"/>
</dbReference>
<organism evidence="6 7">
    <name type="scientific">Tunturiibacter empetritectus</name>
    <dbReference type="NCBI Taxonomy" id="3069691"/>
    <lineage>
        <taxon>Bacteria</taxon>
        <taxon>Pseudomonadati</taxon>
        <taxon>Acidobacteriota</taxon>
        <taxon>Terriglobia</taxon>
        <taxon>Terriglobales</taxon>
        <taxon>Acidobacteriaceae</taxon>
        <taxon>Tunturiibacter</taxon>
    </lineage>
</organism>
<dbReference type="PANTHER" id="PTHR30055:SF148">
    <property type="entry name" value="TETR-FAMILY TRANSCRIPTIONAL REGULATOR"/>
    <property type="match status" value="1"/>
</dbReference>
<evidence type="ECO:0000256" key="4">
    <source>
        <dbReference type="PROSITE-ProRule" id="PRU00335"/>
    </source>
</evidence>
<accession>A0A7W8IGD8</accession>
<dbReference type="InterPro" id="IPR050109">
    <property type="entry name" value="HTH-type_TetR-like_transc_reg"/>
</dbReference>
<keyword evidence="2 4" id="KW-0238">DNA-binding</keyword>
<gene>
    <name evidence="6" type="ORF">HDF09_001309</name>
</gene>